<organism evidence="9 11">
    <name type="scientific">Halanaerobium congolense</name>
    <dbReference type="NCBI Taxonomy" id="54121"/>
    <lineage>
        <taxon>Bacteria</taxon>
        <taxon>Bacillati</taxon>
        <taxon>Bacillota</taxon>
        <taxon>Clostridia</taxon>
        <taxon>Halanaerobiales</taxon>
        <taxon>Halanaerobiaceae</taxon>
        <taxon>Halanaerobium</taxon>
    </lineage>
</organism>
<dbReference type="InterPro" id="IPR006665">
    <property type="entry name" value="OmpA-like"/>
</dbReference>
<dbReference type="GO" id="GO:0009279">
    <property type="term" value="C:cell outer membrane"/>
    <property type="evidence" value="ECO:0007669"/>
    <property type="project" value="UniProtKB-SubCell"/>
</dbReference>
<dbReference type="Proteomes" id="UP000324896">
    <property type="component" value="Unassembled WGS sequence"/>
</dbReference>
<dbReference type="InterPro" id="IPR006690">
    <property type="entry name" value="OMPA-like_CS"/>
</dbReference>
<evidence type="ECO:0000259" key="7">
    <source>
        <dbReference type="PROSITE" id="PS51123"/>
    </source>
</evidence>
<dbReference type="InterPro" id="IPR036737">
    <property type="entry name" value="OmpA-like_sf"/>
</dbReference>
<dbReference type="InterPro" id="IPR050330">
    <property type="entry name" value="Bact_OuterMem_StrucFunc"/>
</dbReference>
<evidence type="ECO:0000256" key="2">
    <source>
        <dbReference type="ARBA" id="ARBA00023136"/>
    </source>
</evidence>
<keyword evidence="2 4" id="KW-0472">Membrane</keyword>
<dbReference type="PROSITE" id="PS01068">
    <property type="entry name" value="OMPA_1"/>
    <property type="match status" value="1"/>
</dbReference>
<evidence type="ECO:0000256" key="1">
    <source>
        <dbReference type="ARBA" id="ARBA00004442"/>
    </source>
</evidence>
<feature type="domain" description="OmpA-like" evidence="7">
    <location>
        <begin position="228"/>
        <end position="343"/>
    </location>
</feature>
<keyword evidence="3" id="KW-0998">Cell outer membrane</keyword>
<evidence type="ECO:0000313" key="9">
    <source>
        <dbReference type="EMBL" id="SDC54897.1"/>
    </source>
</evidence>
<dbReference type="Gene3D" id="3.30.1330.60">
    <property type="entry name" value="OmpA-like domain"/>
    <property type="match status" value="1"/>
</dbReference>
<comment type="subcellular location">
    <subcellularLocation>
        <location evidence="1">Cell outer membrane</location>
    </subcellularLocation>
</comment>
<dbReference type="EMBL" id="FMYT01000008">
    <property type="protein sequence ID" value="SDC54897.1"/>
    <property type="molecule type" value="Genomic_DNA"/>
</dbReference>
<feature type="region of interest" description="Disordered" evidence="5">
    <location>
        <begin position="322"/>
        <end position="343"/>
    </location>
</feature>
<gene>
    <name evidence="8" type="ORF">C8C78_10952</name>
    <name evidence="9" type="ORF">SAMN04488597_10872</name>
</gene>
<dbReference type="EMBL" id="QICM01000009">
    <property type="protein sequence ID" value="PXV67002.1"/>
    <property type="molecule type" value="Genomic_DNA"/>
</dbReference>
<dbReference type="Proteomes" id="UP000247389">
    <property type="component" value="Unassembled WGS sequence"/>
</dbReference>
<proteinExistence type="predicted"/>
<dbReference type="CDD" id="cd07185">
    <property type="entry name" value="OmpA_C-like"/>
    <property type="match status" value="1"/>
</dbReference>
<dbReference type="PRINTS" id="PR01021">
    <property type="entry name" value="OMPADOMAIN"/>
</dbReference>
<name>A0A1G6MI36_9FIRM</name>
<dbReference type="SUPFAM" id="SSF103088">
    <property type="entry name" value="OmpA-like"/>
    <property type="match status" value="1"/>
</dbReference>
<reference evidence="8 10" key="2">
    <citation type="submission" date="2018-04" db="EMBL/GenBank/DDBJ databases">
        <title>Subsurface microbial communities from deep shales in Ohio and West Virginia, USA.</title>
        <authorList>
            <person name="Wrighton K."/>
        </authorList>
    </citation>
    <scope>NUCLEOTIDE SEQUENCE [LARGE SCALE GENOMIC DNA]</scope>
    <source>
        <strain evidence="8 10">MSL28</strain>
    </source>
</reference>
<reference evidence="9 11" key="1">
    <citation type="submission" date="2016-10" db="EMBL/GenBank/DDBJ databases">
        <authorList>
            <person name="Varghese N."/>
            <person name="Submissions S."/>
        </authorList>
    </citation>
    <scope>NUCLEOTIDE SEQUENCE [LARGE SCALE GENOMIC DNA]</scope>
    <source>
        <strain evidence="9 11">WG10</strain>
    </source>
</reference>
<feature type="signal peptide" evidence="6">
    <location>
        <begin position="1"/>
        <end position="28"/>
    </location>
</feature>
<evidence type="ECO:0000313" key="8">
    <source>
        <dbReference type="EMBL" id="PXV67002.1"/>
    </source>
</evidence>
<dbReference type="PROSITE" id="PS51123">
    <property type="entry name" value="OMPA_2"/>
    <property type="match status" value="1"/>
</dbReference>
<feature type="chain" id="PRO_5033740074" evidence="6">
    <location>
        <begin position="29"/>
        <end position="343"/>
    </location>
</feature>
<protein>
    <submittedName>
        <fullName evidence="8 9">Outer membrane protein OmpA</fullName>
    </submittedName>
</protein>
<dbReference type="AlphaFoldDB" id="A0A1G6MI36"/>
<dbReference type="Pfam" id="PF00691">
    <property type="entry name" value="OmpA"/>
    <property type="match status" value="1"/>
</dbReference>
<dbReference type="InterPro" id="IPR006664">
    <property type="entry name" value="OMP_bac"/>
</dbReference>
<accession>A0A1G6MI36</accession>
<keyword evidence="6" id="KW-0732">Signal</keyword>
<dbReference type="PANTHER" id="PTHR30329:SF21">
    <property type="entry name" value="LIPOPROTEIN YIAD-RELATED"/>
    <property type="match status" value="1"/>
</dbReference>
<dbReference type="RefSeq" id="WP_110300855.1">
    <property type="nucleotide sequence ID" value="NZ_FMYT01000008.1"/>
</dbReference>
<evidence type="ECO:0000313" key="11">
    <source>
        <dbReference type="Proteomes" id="UP000324896"/>
    </source>
</evidence>
<sequence length="343" mass="38987">MCKSKRKLFSTVLITTVLIFMFLTPVLAFPEDTPNKDVTGSIDHPLISRFPGSYIRFYESKDYDEFTLPLNKLNKAEFGDQYKEFTEKGLRVEGKMTQHFYVVPKNHSSLEIFRNYKQALKEKDFEIIAQKSGAVDEGFRYQLYNGIDFKDASETHFEGVWADKESGRYLAAKLSRAEGDVYISLFTAKHGFYGGKWPDGQPAVFQVIIEETNLETDLINVESVMQDINSKGKAAIYGIQFDVDSAEIKEESEPTINKIAELLKENPDLNLNVVGHTDSTGNLDYNIDLSERRAESLVEFLVNNYNIDQNRLNSFGVGPLAPKATNETENGRAKNRRVELVKK</sequence>
<evidence type="ECO:0000256" key="5">
    <source>
        <dbReference type="SAM" id="MobiDB-lite"/>
    </source>
</evidence>
<evidence type="ECO:0000313" key="10">
    <source>
        <dbReference type="Proteomes" id="UP000247389"/>
    </source>
</evidence>
<evidence type="ECO:0000256" key="6">
    <source>
        <dbReference type="SAM" id="SignalP"/>
    </source>
</evidence>
<dbReference type="PANTHER" id="PTHR30329">
    <property type="entry name" value="STATOR ELEMENT OF FLAGELLAR MOTOR COMPLEX"/>
    <property type="match status" value="1"/>
</dbReference>
<feature type="compositionally biased region" description="Basic and acidic residues" evidence="5">
    <location>
        <begin position="329"/>
        <end position="343"/>
    </location>
</feature>
<evidence type="ECO:0000256" key="3">
    <source>
        <dbReference type="ARBA" id="ARBA00023237"/>
    </source>
</evidence>
<evidence type="ECO:0000256" key="4">
    <source>
        <dbReference type="PROSITE-ProRule" id="PRU00473"/>
    </source>
</evidence>